<dbReference type="Proteomes" id="UP001457282">
    <property type="component" value="Unassembled WGS sequence"/>
</dbReference>
<keyword evidence="12" id="KW-1185">Reference proteome</keyword>
<evidence type="ECO:0000256" key="8">
    <source>
        <dbReference type="ARBA" id="ARBA00025641"/>
    </source>
</evidence>
<evidence type="ECO:0000256" key="9">
    <source>
        <dbReference type="RuleBase" id="RU004328"/>
    </source>
</evidence>
<comment type="function">
    <text evidence="8">Self-incompatibility (SI) is the inherited ability of a flowering plant to prevent self-fertilization by discriminating between self and non-self pollen during pollination. In many species, self-incompatibility is controlled by the single, multiallelic locus S.</text>
</comment>
<sequence>MAAATIFLFFSFLIPMITNAADPYYDYLQLALQNPKSIFTKSTLPYFWIHGLWPTNWTNSPFAPPISIEDCYPPPPAPPFAFDASQALSPRLQKILKVSWPNVIVPRKRKRSSDPDVEFWNKEYTKHGSCTKLKYTPEEYFELANKWWTNLDLDTKLVKANIQPGMPLPYKDIEQAIADQLEGKPRPRLLCQDDKLLELGSHFLYR</sequence>
<evidence type="ECO:0000256" key="4">
    <source>
        <dbReference type="ARBA" id="ARBA00022759"/>
    </source>
</evidence>
<dbReference type="GO" id="GO:0016787">
    <property type="term" value="F:hydrolase activity"/>
    <property type="evidence" value="ECO:0007669"/>
    <property type="project" value="UniProtKB-KW"/>
</dbReference>
<proteinExistence type="inferred from homology"/>
<keyword evidence="5" id="KW-0378">Hydrolase</keyword>
<dbReference type="AlphaFoldDB" id="A0AAW1WGN8"/>
<protein>
    <submittedName>
        <fullName evidence="11">Uncharacterized protein</fullName>
    </submittedName>
</protein>
<keyword evidence="2" id="KW-0540">Nuclease</keyword>
<dbReference type="PANTHER" id="PTHR11240:SF75">
    <property type="entry name" value="RIBONUCLEASE 3"/>
    <property type="match status" value="1"/>
</dbReference>
<evidence type="ECO:0000256" key="1">
    <source>
        <dbReference type="ARBA" id="ARBA00007469"/>
    </source>
</evidence>
<dbReference type="GO" id="GO:0006401">
    <property type="term" value="P:RNA catabolic process"/>
    <property type="evidence" value="ECO:0007669"/>
    <property type="project" value="TreeGrafter"/>
</dbReference>
<dbReference type="GO" id="GO:0033897">
    <property type="term" value="F:ribonuclease T2 activity"/>
    <property type="evidence" value="ECO:0007669"/>
    <property type="project" value="InterPro"/>
</dbReference>
<feature type="chain" id="PRO_5043654496" evidence="10">
    <location>
        <begin position="21"/>
        <end position="206"/>
    </location>
</feature>
<accession>A0AAW1WGN8</accession>
<evidence type="ECO:0000256" key="6">
    <source>
        <dbReference type="ARBA" id="ARBA00023180"/>
    </source>
</evidence>
<dbReference type="EMBL" id="JBEDUW010000006">
    <property type="protein sequence ID" value="KAK9923851.1"/>
    <property type="molecule type" value="Genomic_DNA"/>
</dbReference>
<dbReference type="InterPro" id="IPR036430">
    <property type="entry name" value="RNase_T2-like_sf"/>
</dbReference>
<dbReference type="PROSITE" id="PS00530">
    <property type="entry name" value="RNASE_T2_1"/>
    <property type="match status" value="1"/>
</dbReference>
<comment type="similarity">
    <text evidence="1 9">Belongs to the RNase T2 family.</text>
</comment>
<evidence type="ECO:0000313" key="12">
    <source>
        <dbReference type="Proteomes" id="UP001457282"/>
    </source>
</evidence>
<evidence type="ECO:0000256" key="2">
    <source>
        <dbReference type="ARBA" id="ARBA00022722"/>
    </source>
</evidence>
<dbReference type="Pfam" id="PF00445">
    <property type="entry name" value="Ribonuclease_T2"/>
    <property type="match status" value="1"/>
</dbReference>
<evidence type="ECO:0000313" key="11">
    <source>
        <dbReference type="EMBL" id="KAK9923851.1"/>
    </source>
</evidence>
<evidence type="ECO:0000256" key="3">
    <source>
        <dbReference type="ARBA" id="ARBA00022729"/>
    </source>
</evidence>
<dbReference type="InterPro" id="IPR001568">
    <property type="entry name" value="RNase_T2-like"/>
</dbReference>
<keyword evidence="7" id="KW-0456">Lyase</keyword>
<dbReference type="PANTHER" id="PTHR11240">
    <property type="entry name" value="RIBONUCLEASE T2"/>
    <property type="match status" value="1"/>
</dbReference>
<name>A0AAW1WGN8_RUBAR</name>
<organism evidence="11 12">
    <name type="scientific">Rubus argutus</name>
    <name type="common">Southern blackberry</name>
    <dbReference type="NCBI Taxonomy" id="59490"/>
    <lineage>
        <taxon>Eukaryota</taxon>
        <taxon>Viridiplantae</taxon>
        <taxon>Streptophyta</taxon>
        <taxon>Embryophyta</taxon>
        <taxon>Tracheophyta</taxon>
        <taxon>Spermatophyta</taxon>
        <taxon>Magnoliopsida</taxon>
        <taxon>eudicotyledons</taxon>
        <taxon>Gunneridae</taxon>
        <taxon>Pentapetalae</taxon>
        <taxon>rosids</taxon>
        <taxon>fabids</taxon>
        <taxon>Rosales</taxon>
        <taxon>Rosaceae</taxon>
        <taxon>Rosoideae</taxon>
        <taxon>Rosoideae incertae sedis</taxon>
        <taxon>Rubus</taxon>
    </lineage>
</organism>
<keyword evidence="3 10" id="KW-0732">Signal</keyword>
<keyword evidence="4" id="KW-0255">Endonuclease</keyword>
<gene>
    <name evidence="11" type="ORF">M0R45_032249</name>
</gene>
<dbReference type="GO" id="GO:0005576">
    <property type="term" value="C:extracellular region"/>
    <property type="evidence" value="ECO:0007669"/>
    <property type="project" value="TreeGrafter"/>
</dbReference>
<comment type="caution">
    <text evidence="11">The sequence shown here is derived from an EMBL/GenBank/DDBJ whole genome shotgun (WGS) entry which is preliminary data.</text>
</comment>
<evidence type="ECO:0000256" key="7">
    <source>
        <dbReference type="ARBA" id="ARBA00023239"/>
    </source>
</evidence>
<evidence type="ECO:0000256" key="10">
    <source>
        <dbReference type="SAM" id="SignalP"/>
    </source>
</evidence>
<dbReference type="InterPro" id="IPR018188">
    <property type="entry name" value="RNase_T2_His_AS_1"/>
</dbReference>
<dbReference type="SUPFAM" id="SSF55895">
    <property type="entry name" value="Ribonuclease Rh-like"/>
    <property type="match status" value="1"/>
</dbReference>
<dbReference type="GO" id="GO:0003723">
    <property type="term" value="F:RNA binding"/>
    <property type="evidence" value="ECO:0007669"/>
    <property type="project" value="InterPro"/>
</dbReference>
<dbReference type="Gene3D" id="3.90.730.10">
    <property type="entry name" value="Ribonuclease T2-like"/>
    <property type="match status" value="1"/>
</dbReference>
<evidence type="ECO:0000256" key="5">
    <source>
        <dbReference type="ARBA" id="ARBA00022801"/>
    </source>
</evidence>
<keyword evidence="6" id="KW-0325">Glycoprotein</keyword>
<feature type="signal peptide" evidence="10">
    <location>
        <begin position="1"/>
        <end position="20"/>
    </location>
</feature>
<reference evidence="11 12" key="1">
    <citation type="journal article" date="2023" name="G3 (Bethesda)">
        <title>A chromosome-length genome assembly and annotation of blackberry (Rubus argutus, cv. 'Hillquist').</title>
        <authorList>
            <person name="Bruna T."/>
            <person name="Aryal R."/>
            <person name="Dudchenko O."/>
            <person name="Sargent D.J."/>
            <person name="Mead D."/>
            <person name="Buti M."/>
            <person name="Cavallini A."/>
            <person name="Hytonen T."/>
            <person name="Andres J."/>
            <person name="Pham M."/>
            <person name="Weisz D."/>
            <person name="Mascagni F."/>
            <person name="Usai G."/>
            <person name="Natali L."/>
            <person name="Bassil N."/>
            <person name="Fernandez G.E."/>
            <person name="Lomsadze A."/>
            <person name="Armour M."/>
            <person name="Olukolu B."/>
            <person name="Poorten T."/>
            <person name="Britton C."/>
            <person name="Davik J."/>
            <person name="Ashrafi H."/>
            <person name="Aiden E.L."/>
            <person name="Borodovsky M."/>
            <person name="Worthington M."/>
        </authorList>
    </citation>
    <scope>NUCLEOTIDE SEQUENCE [LARGE SCALE GENOMIC DNA]</scope>
    <source>
        <strain evidence="11">PI 553951</strain>
    </source>
</reference>